<keyword evidence="2" id="KW-1185">Reference proteome</keyword>
<gene>
    <name evidence="1" type="primary">Bma-mec-14</name>
    <name evidence="1" type="ORF">BM_BM3896</name>
</gene>
<dbReference type="PANTHER" id="PTHR42686:SF1">
    <property type="entry name" value="GH17980P-RELATED"/>
    <property type="match status" value="1"/>
</dbReference>
<dbReference type="EMBL" id="CAAKNF010000192">
    <property type="protein sequence ID" value="VIO90923.1"/>
    <property type="molecule type" value="Genomic_DNA"/>
</dbReference>
<dbReference type="InterPro" id="IPR020471">
    <property type="entry name" value="AKR"/>
</dbReference>
<name>A0A4E9F2Q8_BRUMA</name>
<dbReference type="InterPro" id="IPR036812">
    <property type="entry name" value="NAD(P)_OxRdtase_dom_sf"/>
</dbReference>
<dbReference type="PANTHER" id="PTHR42686">
    <property type="entry name" value="GH17980P-RELATED"/>
    <property type="match status" value="1"/>
</dbReference>
<dbReference type="GO" id="GO:0005829">
    <property type="term" value="C:cytosol"/>
    <property type="evidence" value="ECO:0007669"/>
    <property type="project" value="TreeGrafter"/>
</dbReference>
<dbReference type="GeneID" id="6103101"/>
<dbReference type="KEGG" id="bmy:BM_BM3896"/>
<dbReference type="Gene3D" id="3.20.20.100">
    <property type="entry name" value="NADP-dependent oxidoreductase domain"/>
    <property type="match status" value="1"/>
</dbReference>
<evidence type="ECO:0000313" key="2">
    <source>
        <dbReference type="Proteomes" id="UP000006672"/>
    </source>
</evidence>
<accession>A0A8L7T438</accession>
<dbReference type="AlphaFoldDB" id="A0A4E9F2Q8"/>
<evidence type="ECO:0000313" key="3">
    <source>
        <dbReference type="WBParaSite" id="Bm3896.1"/>
    </source>
</evidence>
<dbReference type="SUPFAM" id="SSF51430">
    <property type="entry name" value="NAD(P)-linked oxidoreductase"/>
    <property type="match status" value="1"/>
</dbReference>
<reference evidence="1" key="2">
    <citation type="submission" date="2019-04" db="EMBL/GenBank/DDBJ databases">
        <authorList>
            <person name="Howe K."/>
            <person name="Paulini M."/>
            <person name="Williams G."/>
        </authorList>
    </citation>
    <scope>NUCLEOTIDE SEQUENCE [LARGE SCALE GENOMIC DNA]</scope>
    <source>
        <strain evidence="1">FR3</strain>
    </source>
</reference>
<reference evidence="3" key="3">
    <citation type="submission" date="2022-04" db="UniProtKB">
        <authorList>
            <consortium name="WormBaseParasite"/>
        </authorList>
    </citation>
    <scope>IDENTIFICATION</scope>
</reference>
<dbReference type="CTD" id="6103101"/>
<reference evidence="2" key="1">
    <citation type="journal article" date="2007" name="Science">
        <title>Draft genome of the filarial nematode parasite Brugia malayi.</title>
        <authorList>
            <person name="Ghedin E."/>
            <person name="Wang S."/>
            <person name="Spiro D."/>
            <person name="Caler E."/>
            <person name="Zhao Q."/>
            <person name="Crabtree J."/>
            <person name="Allen J.E."/>
            <person name="Delcher A.L."/>
            <person name="Guiliano D.B."/>
            <person name="Miranda-Saavedra D."/>
            <person name="Angiuoli S.V."/>
            <person name="Creasy T."/>
            <person name="Amedeo P."/>
            <person name="Haas B."/>
            <person name="El-Sayed N.M."/>
            <person name="Wortman J.R."/>
            <person name="Feldblyum T."/>
            <person name="Tallon L."/>
            <person name="Schatz M."/>
            <person name="Shumway M."/>
            <person name="Koo H."/>
            <person name="Salzberg S.L."/>
            <person name="Schobel S."/>
            <person name="Pertea M."/>
            <person name="Pop M."/>
            <person name="White O."/>
            <person name="Barton G.J."/>
            <person name="Carlow C.K."/>
            <person name="Crawford M.J."/>
            <person name="Daub J."/>
            <person name="Dimmic M.W."/>
            <person name="Estes C.F."/>
            <person name="Foster J.M."/>
            <person name="Ganatra M."/>
            <person name="Gregory W.F."/>
            <person name="Johnson N.M."/>
            <person name="Jin J."/>
            <person name="Komuniecki R."/>
            <person name="Korf I."/>
            <person name="Kumar S."/>
            <person name="Laney S."/>
            <person name="Li B.W."/>
            <person name="Li W."/>
            <person name="Lindblom T.H."/>
            <person name="Lustigman S."/>
            <person name="Ma D."/>
            <person name="Maina C.V."/>
            <person name="Martin D.M."/>
            <person name="McCarter J.P."/>
            <person name="McReynolds L."/>
            <person name="Mitreva M."/>
            <person name="Nutman T.B."/>
            <person name="Parkinson J."/>
            <person name="Peregrin-Alvarez J.M."/>
            <person name="Poole C."/>
            <person name="Ren Q."/>
            <person name="Saunders L."/>
            <person name="Sluder A.E."/>
            <person name="Smith K."/>
            <person name="Stanke M."/>
            <person name="Unnasch T.R."/>
            <person name="Ware J."/>
            <person name="Wei A.D."/>
            <person name="Weil G."/>
            <person name="Williams D.J."/>
            <person name="Zhang Y."/>
            <person name="Williams S.A."/>
            <person name="Fraser-Liggett C."/>
            <person name="Slatko B."/>
            <person name="Blaxter M.L."/>
            <person name="Scott A.L."/>
        </authorList>
    </citation>
    <scope>NUCLEOTIDE SEQUENCE</scope>
    <source>
        <strain evidence="2">FR3</strain>
    </source>
</reference>
<dbReference type="WBParaSite" id="Bm3896.1">
    <property type="protein sequence ID" value="Bm3896.1"/>
    <property type="gene ID" value="WBGene00224157"/>
</dbReference>
<sequence>MSTSHGYLFSIAMKEDKQSQNNDEASSNYNFDRYQKSKCSGMSYRQLGKTFINVSTMAFRCGVMGGLFGDFKDSLDKLLNEALRNGVNYIDTAYWYGQADPKNFLDNQNNLWRIAASTTKRIAKLTGKAKYIGLALYTLRNIVYVIENTDLKMDVVMTYGRANFCDNSLGEYIQRLKLSRHCEWCTIIDGPSHKQWTTRLASCTITCLSSCLLLQG</sequence>
<dbReference type="GO" id="GO:0016491">
    <property type="term" value="F:oxidoreductase activity"/>
    <property type="evidence" value="ECO:0007669"/>
    <property type="project" value="InterPro"/>
</dbReference>
<dbReference type="OrthoDB" id="48988at2759"/>
<evidence type="ECO:0000313" key="1">
    <source>
        <dbReference type="EMBL" id="VIO90923.1"/>
    </source>
</evidence>
<dbReference type="Proteomes" id="UP000006672">
    <property type="component" value="Unassembled WGS sequence"/>
</dbReference>
<protein>
    <submittedName>
        <fullName evidence="1 3">Galactose dehydrogenase, putative</fullName>
    </submittedName>
</protein>
<dbReference type="RefSeq" id="XP_001899647.2">
    <property type="nucleotide sequence ID" value="XM_001899612.2"/>
</dbReference>
<organism evidence="1">
    <name type="scientific">Brugia malayi</name>
    <name type="common">Filarial nematode worm</name>
    <dbReference type="NCBI Taxonomy" id="6279"/>
    <lineage>
        <taxon>Eukaryota</taxon>
        <taxon>Metazoa</taxon>
        <taxon>Ecdysozoa</taxon>
        <taxon>Nematoda</taxon>
        <taxon>Chromadorea</taxon>
        <taxon>Rhabditida</taxon>
        <taxon>Spirurina</taxon>
        <taxon>Spiruromorpha</taxon>
        <taxon>Filarioidea</taxon>
        <taxon>Onchocercidae</taxon>
        <taxon>Brugia</taxon>
    </lineage>
</organism>
<proteinExistence type="predicted"/>
<accession>A0A4E9F2Q8</accession>